<organism evidence="2 3">
    <name type="scientific">Durio zibethinus</name>
    <name type="common">Durian</name>
    <dbReference type="NCBI Taxonomy" id="66656"/>
    <lineage>
        <taxon>Eukaryota</taxon>
        <taxon>Viridiplantae</taxon>
        <taxon>Streptophyta</taxon>
        <taxon>Embryophyta</taxon>
        <taxon>Tracheophyta</taxon>
        <taxon>Spermatophyta</taxon>
        <taxon>Magnoliopsida</taxon>
        <taxon>eudicotyledons</taxon>
        <taxon>Gunneridae</taxon>
        <taxon>Pentapetalae</taxon>
        <taxon>rosids</taxon>
        <taxon>malvids</taxon>
        <taxon>Malvales</taxon>
        <taxon>Malvaceae</taxon>
        <taxon>Helicteroideae</taxon>
        <taxon>Durio</taxon>
    </lineage>
</organism>
<evidence type="ECO:0000313" key="3">
    <source>
        <dbReference type="RefSeq" id="XP_022772566.1"/>
    </source>
</evidence>
<dbReference type="Proteomes" id="UP000515121">
    <property type="component" value="Unplaced"/>
</dbReference>
<dbReference type="KEGG" id="dzi:111315244"/>
<dbReference type="OrthoDB" id="784446at2759"/>
<evidence type="ECO:0000313" key="2">
    <source>
        <dbReference type="Proteomes" id="UP000515121"/>
    </source>
</evidence>
<gene>
    <name evidence="3" type="primary">LOC111315244</name>
</gene>
<accession>A0A6P6B6P4</accession>
<feature type="region of interest" description="Disordered" evidence="1">
    <location>
        <begin position="183"/>
        <end position="214"/>
    </location>
</feature>
<feature type="region of interest" description="Disordered" evidence="1">
    <location>
        <begin position="1"/>
        <end position="44"/>
    </location>
</feature>
<dbReference type="GeneID" id="111315244"/>
<proteinExistence type="predicted"/>
<dbReference type="AlphaFoldDB" id="A0A6P6B6P4"/>
<protein>
    <submittedName>
        <fullName evidence="3">Uncharacterized protein LOC111315244 isoform X1</fullName>
    </submittedName>
</protein>
<feature type="compositionally biased region" description="Basic and acidic residues" evidence="1">
    <location>
        <begin position="1"/>
        <end position="10"/>
    </location>
</feature>
<dbReference type="PANTHER" id="PTHR37259">
    <property type="entry name" value="OS07G0474300 PROTEIN"/>
    <property type="match status" value="1"/>
</dbReference>
<dbReference type="RefSeq" id="XP_022772566.1">
    <property type="nucleotide sequence ID" value="XM_022916831.1"/>
</dbReference>
<keyword evidence="2" id="KW-1185">Reference proteome</keyword>
<name>A0A6P6B6P4_DURZI</name>
<reference evidence="3" key="1">
    <citation type="submission" date="2025-08" db="UniProtKB">
        <authorList>
            <consortium name="RefSeq"/>
        </authorList>
    </citation>
    <scope>IDENTIFICATION</scope>
    <source>
        <tissue evidence="3">Fruit stalk</tissue>
    </source>
</reference>
<sequence length="214" mass="24290">MSKMKSDRKPTLAKSPIRLRPRRVLRSNSTSLQTPPGIPGSLTKSQKRIRTWAIEDSEIRPEYRSISCELHALARMVGNELGNGETENAGFGETSLNANSTPLFERGRFYDEYSARRNERLKRKKGEKGNEAKTGHHLGVTVDSSKRRDSKKLENLRKSVSAVYSMERSEIQAPRYLLRSMSKENKKPPLAVNHNKSTVTGTEKKIAARRVRRV</sequence>
<dbReference type="PANTHER" id="PTHR37259:SF2">
    <property type="entry name" value="OS07G0474300 PROTEIN"/>
    <property type="match status" value="1"/>
</dbReference>
<evidence type="ECO:0000256" key="1">
    <source>
        <dbReference type="SAM" id="MobiDB-lite"/>
    </source>
</evidence>